<dbReference type="InterPro" id="IPR011417">
    <property type="entry name" value="ANTH_dom"/>
</dbReference>
<dbReference type="GO" id="GO:0005545">
    <property type="term" value="F:1-phosphatidylinositol binding"/>
    <property type="evidence" value="ECO:0007669"/>
    <property type="project" value="InterPro"/>
</dbReference>
<dbReference type="FunFam" id="1.20.58.150:FF:000005">
    <property type="entry name" value="putative clathrin assembly protein At2g25430"/>
    <property type="match status" value="1"/>
</dbReference>
<proteinExistence type="predicted"/>
<dbReference type="SUPFAM" id="SSF48464">
    <property type="entry name" value="ENTH/VHS domain"/>
    <property type="match status" value="1"/>
</dbReference>
<evidence type="ECO:0000256" key="4">
    <source>
        <dbReference type="ARBA" id="ARBA00022583"/>
    </source>
</evidence>
<keyword evidence="4" id="KW-0254">Endocytosis</keyword>
<feature type="region of interest" description="Disordered" evidence="9">
    <location>
        <begin position="314"/>
        <end position="336"/>
    </location>
</feature>
<dbReference type="Gene3D" id="1.20.58.150">
    <property type="entry name" value="ANTH domain"/>
    <property type="match status" value="1"/>
</dbReference>
<evidence type="ECO:0000256" key="1">
    <source>
        <dbReference type="ARBA" id="ARBA00004132"/>
    </source>
</evidence>
<name>A0A218WS06_PUNGR</name>
<dbReference type="GO" id="GO:0000149">
    <property type="term" value="F:SNARE binding"/>
    <property type="evidence" value="ECO:0007669"/>
    <property type="project" value="TreeGrafter"/>
</dbReference>
<dbReference type="GO" id="GO:0030136">
    <property type="term" value="C:clathrin-coated vesicle"/>
    <property type="evidence" value="ECO:0007669"/>
    <property type="project" value="UniProtKB-SubCell"/>
</dbReference>
<accession>A0A218WS06</accession>
<dbReference type="PROSITE" id="PS50942">
    <property type="entry name" value="ENTH"/>
    <property type="match status" value="1"/>
</dbReference>
<dbReference type="Pfam" id="PF07651">
    <property type="entry name" value="ANTH"/>
    <property type="match status" value="1"/>
</dbReference>
<protein>
    <recommendedName>
        <fullName evidence="10">ENTH domain-containing protein</fullName>
    </recommendedName>
</protein>
<feature type="compositionally biased region" description="Low complexity" evidence="9">
    <location>
        <begin position="377"/>
        <end position="397"/>
    </location>
</feature>
<gene>
    <name evidence="11" type="ORF">CDL15_Pgr021570</name>
</gene>
<dbReference type="PANTHER" id="PTHR22951:SF75">
    <property type="entry name" value="CLATHRIN COAT ASSEMBLY PROTEIN AP180"/>
    <property type="match status" value="1"/>
</dbReference>
<sequence>MPSKLKKAIGAVKDQTSISLAKVGSNNAASNLEVAILKATSHDEAPMDERYVTEILQLVASNKVYAATCAQVISRRVGKTKNWTVALKSLMLVLRIFQDGDPYFPREVLHTMKRGGRILNLSTFRDRSKTTNPWDYTAYVRTFALYLEERLDCFLMGKLQRRVASRKRDSGELLNRKGNEPIIGDMKPAMLLDRISYWQPLLDRAIATRPTGAAKTNGLVQISLHAIVQESFDLYRDTSDGLALLLDSFFHLQYQSCVNAFQTCVKASQQFEELSEYYALCKSMGVGRTSEYPSVQKISEELVETLREFLKDQSAFPNNGRSPSPHMLLPSPPLSKDLRLKSEQFGSERMERFSEKGSEPGSQCASLEDLFSVTDGSTSPSPSPSLSLSPSRSPSTLINEQEQPSEEMFDKQSQQNDGDNFSSHSSSLHQGTDPTLDFVLFDEWPSAELNRHQYRQQGPGPSSVEAPTECWELALAEIVNQAQPNAPISGSLVSTSGVDNLFDNEKAPVAHPRNNPFLDDEMPASTGLELVSIPSITATSTSQQSFFQSEDIFSVAPSFQAMSITPTFNSQNLHEDPPPTFRATSITPTFNVQSPMEDQNDPFSSNFNPTAVKQNPTAVKQTTSMFDASTNHQNLQLEQQLWLQQQNKIISKHMA</sequence>
<dbReference type="GO" id="GO:0006900">
    <property type="term" value="P:vesicle budding from membrane"/>
    <property type="evidence" value="ECO:0007669"/>
    <property type="project" value="TreeGrafter"/>
</dbReference>
<evidence type="ECO:0000256" key="8">
    <source>
        <dbReference type="ARBA" id="ARBA00023329"/>
    </source>
</evidence>
<dbReference type="GO" id="GO:0048268">
    <property type="term" value="P:clathrin coat assembly"/>
    <property type="evidence" value="ECO:0007669"/>
    <property type="project" value="InterPro"/>
</dbReference>
<keyword evidence="5" id="KW-0333">Golgi apparatus</keyword>
<dbReference type="GO" id="GO:0005905">
    <property type="term" value="C:clathrin-coated pit"/>
    <property type="evidence" value="ECO:0007669"/>
    <property type="project" value="UniProtKB-SubCell"/>
</dbReference>
<dbReference type="GO" id="GO:0072583">
    <property type="term" value="P:clathrin-dependent endocytosis"/>
    <property type="evidence" value="ECO:0007669"/>
    <property type="project" value="InterPro"/>
</dbReference>
<evidence type="ECO:0000256" key="6">
    <source>
        <dbReference type="ARBA" id="ARBA00023136"/>
    </source>
</evidence>
<dbReference type="InterPro" id="IPR048050">
    <property type="entry name" value="ANTH_N_plant"/>
</dbReference>
<dbReference type="CDD" id="cd16987">
    <property type="entry name" value="ANTH_N_AP180_plant"/>
    <property type="match status" value="1"/>
</dbReference>
<feature type="region of interest" description="Disordered" evidence="9">
    <location>
        <begin position="346"/>
        <end position="365"/>
    </location>
</feature>
<dbReference type="PANTHER" id="PTHR22951">
    <property type="entry name" value="CLATHRIN ASSEMBLY PROTEIN"/>
    <property type="match status" value="1"/>
</dbReference>
<dbReference type="SMART" id="SM00273">
    <property type="entry name" value="ENTH"/>
    <property type="match status" value="1"/>
</dbReference>
<keyword evidence="6" id="KW-0472">Membrane</keyword>
<dbReference type="InterPro" id="IPR045192">
    <property type="entry name" value="AP180-like"/>
</dbReference>
<dbReference type="GO" id="GO:0005794">
    <property type="term" value="C:Golgi apparatus"/>
    <property type="evidence" value="ECO:0007669"/>
    <property type="project" value="UniProtKB-SubCell"/>
</dbReference>
<evidence type="ECO:0000313" key="11">
    <source>
        <dbReference type="EMBL" id="OWM75406.1"/>
    </source>
</evidence>
<comment type="subcellular location">
    <subcellularLocation>
        <location evidence="1">Cytoplasmic vesicle</location>
        <location evidence="1">Clathrin-coated vesicle</location>
    </subcellularLocation>
    <subcellularLocation>
        <location evidence="2">Golgi apparatus</location>
    </subcellularLocation>
    <subcellularLocation>
        <location evidence="3">Membrane</location>
        <location evidence="3">Clathrin-coated pit</location>
    </subcellularLocation>
</comment>
<dbReference type="AlphaFoldDB" id="A0A218WS06"/>
<dbReference type="GO" id="GO:0032050">
    <property type="term" value="F:clathrin heavy chain binding"/>
    <property type="evidence" value="ECO:0007669"/>
    <property type="project" value="TreeGrafter"/>
</dbReference>
<feature type="compositionally biased region" description="Basic and acidic residues" evidence="9">
    <location>
        <begin position="346"/>
        <end position="358"/>
    </location>
</feature>
<feature type="compositionally biased region" description="Polar residues" evidence="9">
    <location>
        <begin position="411"/>
        <end position="430"/>
    </location>
</feature>
<dbReference type="EMBL" id="MTKT01003240">
    <property type="protein sequence ID" value="OWM75406.1"/>
    <property type="molecule type" value="Genomic_DNA"/>
</dbReference>
<evidence type="ECO:0000256" key="2">
    <source>
        <dbReference type="ARBA" id="ARBA00004555"/>
    </source>
</evidence>
<organism evidence="11 12">
    <name type="scientific">Punica granatum</name>
    <name type="common">Pomegranate</name>
    <dbReference type="NCBI Taxonomy" id="22663"/>
    <lineage>
        <taxon>Eukaryota</taxon>
        <taxon>Viridiplantae</taxon>
        <taxon>Streptophyta</taxon>
        <taxon>Embryophyta</taxon>
        <taxon>Tracheophyta</taxon>
        <taxon>Spermatophyta</taxon>
        <taxon>Magnoliopsida</taxon>
        <taxon>eudicotyledons</taxon>
        <taxon>Gunneridae</taxon>
        <taxon>Pentapetalae</taxon>
        <taxon>rosids</taxon>
        <taxon>malvids</taxon>
        <taxon>Myrtales</taxon>
        <taxon>Lythraceae</taxon>
        <taxon>Punica</taxon>
    </lineage>
</organism>
<comment type="caution">
    <text evidence="11">The sequence shown here is derived from an EMBL/GenBank/DDBJ whole genome shotgun (WGS) entry which is preliminary data.</text>
</comment>
<evidence type="ECO:0000256" key="7">
    <source>
        <dbReference type="ARBA" id="ARBA00023176"/>
    </source>
</evidence>
<dbReference type="InterPro" id="IPR013809">
    <property type="entry name" value="ENTH"/>
</dbReference>
<keyword evidence="8" id="KW-0968">Cytoplasmic vesicle</keyword>
<dbReference type="SUPFAM" id="SSF89009">
    <property type="entry name" value="GAT-like domain"/>
    <property type="match status" value="1"/>
</dbReference>
<dbReference type="Proteomes" id="UP000197138">
    <property type="component" value="Unassembled WGS sequence"/>
</dbReference>
<evidence type="ECO:0000256" key="5">
    <source>
        <dbReference type="ARBA" id="ARBA00023034"/>
    </source>
</evidence>
<dbReference type="InterPro" id="IPR008942">
    <property type="entry name" value="ENTH_VHS"/>
</dbReference>
<feature type="domain" description="ENTH" evidence="10">
    <location>
        <begin position="24"/>
        <end position="161"/>
    </location>
</feature>
<dbReference type="FunFam" id="1.25.40.90:FF:000019">
    <property type="entry name" value="Clathrin coat assembly protein"/>
    <property type="match status" value="1"/>
</dbReference>
<evidence type="ECO:0000256" key="9">
    <source>
        <dbReference type="SAM" id="MobiDB-lite"/>
    </source>
</evidence>
<reference evidence="12" key="1">
    <citation type="journal article" date="2017" name="Plant J.">
        <title>The pomegranate (Punica granatum L.) genome and the genomics of punicalagin biosynthesis.</title>
        <authorList>
            <person name="Qin G."/>
            <person name="Xu C."/>
            <person name="Ming R."/>
            <person name="Tang H."/>
            <person name="Guyot R."/>
            <person name="Kramer E.M."/>
            <person name="Hu Y."/>
            <person name="Yi X."/>
            <person name="Qi Y."/>
            <person name="Xu X."/>
            <person name="Gao Z."/>
            <person name="Pan H."/>
            <person name="Jian J."/>
            <person name="Tian Y."/>
            <person name="Yue Z."/>
            <person name="Xu Y."/>
        </authorList>
    </citation>
    <scope>NUCLEOTIDE SEQUENCE [LARGE SCALE GENOMIC DNA]</scope>
    <source>
        <strain evidence="12">cv. Dabenzi</strain>
    </source>
</reference>
<dbReference type="GO" id="GO:0005546">
    <property type="term" value="F:phosphatidylinositol-4,5-bisphosphate binding"/>
    <property type="evidence" value="ECO:0007669"/>
    <property type="project" value="TreeGrafter"/>
</dbReference>
<keyword evidence="7" id="KW-0168">Coated pit</keyword>
<evidence type="ECO:0000259" key="10">
    <source>
        <dbReference type="PROSITE" id="PS50942"/>
    </source>
</evidence>
<dbReference type="Gene3D" id="1.25.40.90">
    <property type="match status" value="1"/>
</dbReference>
<evidence type="ECO:0000256" key="3">
    <source>
        <dbReference type="ARBA" id="ARBA00004600"/>
    </source>
</evidence>
<feature type="region of interest" description="Disordered" evidence="9">
    <location>
        <begin position="372"/>
        <end position="430"/>
    </location>
</feature>
<dbReference type="InterPro" id="IPR014712">
    <property type="entry name" value="ANTH_dom_sf"/>
</dbReference>
<evidence type="ECO:0000313" key="12">
    <source>
        <dbReference type="Proteomes" id="UP000197138"/>
    </source>
</evidence>